<dbReference type="AlphaFoldDB" id="A0A0A6VAT1"/>
<dbReference type="InterPro" id="IPR011010">
    <property type="entry name" value="DNA_brk_join_enz"/>
</dbReference>
<proteinExistence type="inferred from homology"/>
<evidence type="ECO:0000256" key="3">
    <source>
        <dbReference type="ARBA" id="ARBA00023125"/>
    </source>
</evidence>
<gene>
    <name evidence="8" type="ORF">NG54_14205</name>
</gene>
<dbReference type="PANTHER" id="PTHR30349:SF64">
    <property type="entry name" value="PROPHAGE INTEGRASE INTD-RELATED"/>
    <property type="match status" value="1"/>
</dbReference>
<evidence type="ECO:0000313" key="8">
    <source>
        <dbReference type="EMBL" id="KHD84613.1"/>
    </source>
</evidence>
<reference evidence="8 9" key="1">
    <citation type="submission" date="2014-10" db="EMBL/GenBank/DDBJ databases">
        <title>Draft genome of phytase producing Bacillus ginsengihumi strain M2.11.</title>
        <authorList>
            <person name="Toymentseva A."/>
            <person name="Boulygina E.A."/>
            <person name="Kazakov S.V."/>
            <person name="Kayumov I."/>
            <person name="Suleimanova A.D."/>
            <person name="Mardanova A.M."/>
            <person name="Maria S.N."/>
            <person name="Sergey M.Y."/>
            <person name="Sharipova M.R."/>
        </authorList>
    </citation>
    <scope>NUCLEOTIDE SEQUENCE [LARGE SCALE GENOMIC DNA]</scope>
    <source>
        <strain evidence="8 9">M2.11</strain>
    </source>
</reference>
<dbReference type="InterPro" id="IPR004107">
    <property type="entry name" value="Integrase_SAM-like_N"/>
</dbReference>
<evidence type="ECO:0000313" key="9">
    <source>
        <dbReference type="Proteomes" id="UP000030588"/>
    </source>
</evidence>
<evidence type="ECO:0000259" key="7">
    <source>
        <dbReference type="PROSITE" id="PS51900"/>
    </source>
</evidence>
<comment type="similarity">
    <text evidence="1">Belongs to the 'phage' integrase family.</text>
</comment>
<dbReference type="InterPro" id="IPR044068">
    <property type="entry name" value="CB"/>
</dbReference>
<dbReference type="SUPFAM" id="SSF56349">
    <property type="entry name" value="DNA breaking-rejoining enzymes"/>
    <property type="match status" value="1"/>
</dbReference>
<dbReference type="Proteomes" id="UP000030588">
    <property type="component" value="Unassembled WGS sequence"/>
</dbReference>
<organism evidence="8 9">
    <name type="scientific">Heyndrickxia ginsengihumi</name>
    <dbReference type="NCBI Taxonomy" id="363870"/>
    <lineage>
        <taxon>Bacteria</taxon>
        <taxon>Bacillati</taxon>
        <taxon>Bacillota</taxon>
        <taxon>Bacilli</taxon>
        <taxon>Bacillales</taxon>
        <taxon>Bacillaceae</taxon>
        <taxon>Heyndrickxia</taxon>
    </lineage>
</organism>
<keyword evidence="4" id="KW-0233">DNA recombination</keyword>
<dbReference type="OrthoDB" id="9803188at2"/>
<keyword evidence="3 5" id="KW-0238">DNA-binding</keyword>
<keyword evidence="2" id="KW-0229">DNA integration</keyword>
<comment type="caution">
    <text evidence="8">The sequence shown here is derived from an EMBL/GenBank/DDBJ whole genome shotgun (WGS) entry which is preliminary data.</text>
</comment>
<dbReference type="PROSITE" id="PS51898">
    <property type="entry name" value="TYR_RECOMBINASE"/>
    <property type="match status" value="1"/>
</dbReference>
<dbReference type="GO" id="GO:0003677">
    <property type="term" value="F:DNA binding"/>
    <property type="evidence" value="ECO:0007669"/>
    <property type="project" value="UniProtKB-UniRule"/>
</dbReference>
<accession>A0A0A6VAT1</accession>
<feature type="domain" description="Tyr recombinase" evidence="6">
    <location>
        <begin position="177"/>
        <end position="382"/>
    </location>
</feature>
<dbReference type="InterPro" id="IPR013762">
    <property type="entry name" value="Integrase-like_cat_sf"/>
</dbReference>
<dbReference type="Gene3D" id="1.10.443.10">
    <property type="entry name" value="Intergrase catalytic core"/>
    <property type="match status" value="1"/>
</dbReference>
<dbReference type="RefSeq" id="WP_035355525.1">
    <property type="nucleotide sequence ID" value="NZ_JRUN01000049.1"/>
</dbReference>
<protein>
    <submittedName>
        <fullName evidence="8">Integrase</fullName>
    </submittedName>
</protein>
<evidence type="ECO:0000256" key="4">
    <source>
        <dbReference type="ARBA" id="ARBA00023172"/>
    </source>
</evidence>
<evidence type="ECO:0000256" key="1">
    <source>
        <dbReference type="ARBA" id="ARBA00008857"/>
    </source>
</evidence>
<name>A0A0A6VAT1_9BACI</name>
<evidence type="ECO:0000259" key="6">
    <source>
        <dbReference type="PROSITE" id="PS51898"/>
    </source>
</evidence>
<dbReference type="Gene3D" id="1.10.150.130">
    <property type="match status" value="1"/>
</dbReference>
<dbReference type="InterPro" id="IPR002104">
    <property type="entry name" value="Integrase_catalytic"/>
</dbReference>
<dbReference type="GO" id="GO:0015074">
    <property type="term" value="P:DNA integration"/>
    <property type="evidence" value="ECO:0007669"/>
    <property type="project" value="UniProtKB-KW"/>
</dbReference>
<dbReference type="Pfam" id="PF14659">
    <property type="entry name" value="Phage_int_SAM_3"/>
    <property type="match status" value="1"/>
</dbReference>
<dbReference type="InterPro" id="IPR050090">
    <property type="entry name" value="Tyrosine_recombinase_XerCD"/>
</dbReference>
<dbReference type="EMBL" id="JRUN01000049">
    <property type="protein sequence ID" value="KHD84613.1"/>
    <property type="molecule type" value="Genomic_DNA"/>
</dbReference>
<dbReference type="STRING" id="363870.NG54_14205"/>
<dbReference type="GO" id="GO:0006310">
    <property type="term" value="P:DNA recombination"/>
    <property type="evidence" value="ECO:0007669"/>
    <property type="project" value="UniProtKB-KW"/>
</dbReference>
<evidence type="ECO:0000256" key="5">
    <source>
        <dbReference type="PROSITE-ProRule" id="PRU01248"/>
    </source>
</evidence>
<dbReference type="InterPro" id="IPR010998">
    <property type="entry name" value="Integrase_recombinase_N"/>
</dbReference>
<dbReference type="PANTHER" id="PTHR30349">
    <property type="entry name" value="PHAGE INTEGRASE-RELATED"/>
    <property type="match status" value="1"/>
</dbReference>
<evidence type="ECO:0000256" key="2">
    <source>
        <dbReference type="ARBA" id="ARBA00022908"/>
    </source>
</evidence>
<feature type="domain" description="Core-binding (CB)" evidence="7">
    <location>
        <begin position="73"/>
        <end position="156"/>
    </location>
</feature>
<dbReference type="CDD" id="cd01189">
    <property type="entry name" value="INT_ICEBs1_C_like"/>
    <property type="match status" value="1"/>
</dbReference>
<dbReference type="Pfam" id="PF00589">
    <property type="entry name" value="Phage_integrase"/>
    <property type="match status" value="1"/>
</dbReference>
<dbReference type="PROSITE" id="PS51900">
    <property type="entry name" value="CB"/>
    <property type="match status" value="1"/>
</dbReference>
<sequence>MASIQRRGENSFRLIVELGYDTKGKRIRRTKTIKVNDPALLKRKKGLKEFLNKELMKFQIEVESGEYISPEKMVFSDFVKEWKRKYGKKHLSGNTLDTYEYLLNGKIIETFGDMRLDDIKTLHLVNYLDDLEKANLSSATIMYHYRILNDIFKRSVEWKLLKENPMDGVARPKVVNKNGDVYNEEEINKLFDLLKDEPVHWRLAVKLAIIAGLRRGELLGLQWEDVDFNSNTISVNHSLARSKEYGFVLKDPKTKYSRRTVSIPGSIMDELKKYQAIKYKEKETLDDFWEGGDFDFVFSKLNGEPYTPKAITRWWKRFIERTKFRFVRFHDLRHTSATVLINRGVHAKIISSRLGHADIRTTMNIYGHAMKVADEGAAEKFDDILNKHG</sequence>